<protein>
    <submittedName>
        <fullName evidence="1">Uncharacterized protein</fullName>
    </submittedName>
</protein>
<dbReference type="AlphaFoldDB" id="A0A6C0CNP2"/>
<accession>A0A6C0CNP2</accession>
<proteinExistence type="predicted"/>
<name>A0A6C0CNP2_9ZZZZ</name>
<evidence type="ECO:0000313" key="1">
    <source>
        <dbReference type="EMBL" id="QHT05085.1"/>
    </source>
</evidence>
<dbReference type="EMBL" id="MN739449">
    <property type="protein sequence ID" value="QHT05085.1"/>
    <property type="molecule type" value="Genomic_DNA"/>
</dbReference>
<organism evidence="1">
    <name type="scientific">viral metagenome</name>
    <dbReference type="NCBI Taxonomy" id="1070528"/>
    <lineage>
        <taxon>unclassified sequences</taxon>
        <taxon>metagenomes</taxon>
        <taxon>organismal metagenomes</taxon>
    </lineage>
</organism>
<reference evidence="1" key="1">
    <citation type="journal article" date="2020" name="Nature">
        <title>Giant virus diversity and host interactions through global metagenomics.</title>
        <authorList>
            <person name="Schulz F."/>
            <person name="Roux S."/>
            <person name="Paez-Espino D."/>
            <person name="Jungbluth S."/>
            <person name="Walsh D.A."/>
            <person name="Denef V.J."/>
            <person name="McMahon K.D."/>
            <person name="Konstantinidis K.T."/>
            <person name="Eloe-Fadrosh E.A."/>
            <person name="Kyrpides N.C."/>
            <person name="Woyke T."/>
        </authorList>
    </citation>
    <scope>NUCLEOTIDE SEQUENCE</scope>
    <source>
        <strain evidence="1">GVMAG-M-3300021354-14</strain>
    </source>
</reference>
<sequence length="109" mass="11880">MAQERKSAEISDLHNLCFVIQQVDDQLNSARAPRDRAIIISSIMSMIVNLNQACMIEKATQSGDPELVQITEAAMSKISVLLKELNVYVHNVASTELSNAFAFGTGARG</sequence>